<comment type="caution">
    <text evidence="6">The sequence shown here is derived from an EMBL/GenBank/DDBJ whole genome shotgun (WGS) entry which is preliminary data.</text>
</comment>
<dbReference type="EMBL" id="NQVE01000209">
    <property type="protein sequence ID" value="RAL38414.1"/>
    <property type="molecule type" value="Genomic_DNA"/>
</dbReference>
<evidence type="ECO:0000256" key="5">
    <source>
        <dbReference type="SAM" id="MobiDB-lite"/>
    </source>
</evidence>
<keyword evidence="4" id="KW-0472">Membrane</keyword>
<dbReference type="SUPFAM" id="SSF103511">
    <property type="entry name" value="Chlorophyll a-b binding protein"/>
    <property type="match status" value="1"/>
</dbReference>
<evidence type="ECO:0000313" key="6">
    <source>
        <dbReference type="EMBL" id="RAL38414.1"/>
    </source>
</evidence>
<reference evidence="6 7" key="1">
    <citation type="submission" date="2018-06" db="EMBL/GenBank/DDBJ databases">
        <title>The Genome of Cuscuta australis (Dodder) Provides Insight into the Evolution of Plant Parasitism.</title>
        <authorList>
            <person name="Liu H."/>
        </authorList>
    </citation>
    <scope>NUCLEOTIDE SEQUENCE [LARGE SCALE GENOMIC DNA]</scope>
    <source>
        <strain evidence="7">cv. Yunnan</strain>
        <tissue evidence="6">Vines</tissue>
    </source>
</reference>
<evidence type="ECO:0000256" key="1">
    <source>
        <dbReference type="ARBA" id="ARBA00004141"/>
    </source>
</evidence>
<feature type="region of interest" description="Disordered" evidence="5">
    <location>
        <begin position="162"/>
        <end position="189"/>
    </location>
</feature>
<keyword evidence="2" id="KW-0812">Transmembrane</keyword>
<evidence type="ECO:0008006" key="8">
    <source>
        <dbReference type="Google" id="ProtNLM"/>
    </source>
</evidence>
<evidence type="ECO:0000313" key="7">
    <source>
        <dbReference type="Proteomes" id="UP000249390"/>
    </source>
</evidence>
<keyword evidence="7" id="KW-1185">Reference proteome</keyword>
<organism evidence="6 7">
    <name type="scientific">Cuscuta australis</name>
    <dbReference type="NCBI Taxonomy" id="267555"/>
    <lineage>
        <taxon>Eukaryota</taxon>
        <taxon>Viridiplantae</taxon>
        <taxon>Streptophyta</taxon>
        <taxon>Embryophyta</taxon>
        <taxon>Tracheophyta</taxon>
        <taxon>Spermatophyta</taxon>
        <taxon>Magnoliopsida</taxon>
        <taxon>eudicotyledons</taxon>
        <taxon>Gunneridae</taxon>
        <taxon>Pentapetalae</taxon>
        <taxon>asterids</taxon>
        <taxon>lamiids</taxon>
        <taxon>Solanales</taxon>
        <taxon>Convolvulaceae</taxon>
        <taxon>Cuscuteae</taxon>
        <taxon>Cuscuta</taxon>
        <taxon>Cuscuta subgen. Grammica</taxon>
        <taxon>Cuscuta sect. Cleistogrammica</taxon>
    </lineage>
</organism>
<evidence type="ECO:0000256" key="3">
    <source>
        <dbReference type="ARBA" id="ARBA00022989"/>
    </source>
</evidence>
<keyword evidence="3" id="KW-1133">Transmembrane helix</keyword>
<dbReference type="Proteomes" id="UP000249390">
    <property type="component" value="Unassembled WGS sequence"/>
</dbReference>
<accession>A0A328CYP8</accession>
<comment type="subcellular location">
    <subcellularLocation>
        <location evidence="1">Membrane</location>
        <topology evidence="1">Multi-pass membrane protein</topology>
    </subcellularLocation>
</comment>
<feature type="compositionally biased region" description="Pro residues" evidence="5">
    <location>
        <begin position="173"/>
        <end position="184"/>
    </location>
</feature>
<sequence length="302" mass="32138">MGVKLNVWKAFGEFEGWLKFPSCVRKRFHGVPPEILNLGHKAATSTCRFPCPPHTSTFSPLASFAAQNLSTWIHIHPPISSPFPPYIYPSSTSSQSKLNLTTLISSPFSPFRSIIQAISMASSCVAIQSILGSPLGFRNGLNNRSLLPHISQRKSNLLVRSISEDSEKSGVPPSAPRSTPPPPAKKSGADLRKVFSFSGPGPERINGRLAMVGFVAAIGAELANGGDLLNQISNGGVGWFVGTSVVLTLASLVPLFQGVTAESKSAGLMSADAEIWNGRMAMLGLVALAFTEYVQMGPLVHV</sequence>
<gene>
    <name evidence="6" type="ORF">DM860_002392</name>
</gene>
<name>A0A328CYP8_9ASTE</name>
<evidence type="ECO:0000256" key="2">
    <source>
        <dbReference type="ARBA" id="ARBA00022692"/>
    </source>
</evidence>
<dbReference type="PANTHER" id="PTHR14154">
    <property type="entry name" value="UPF0041 BRAIN PROTEIN 44-RELATED"/>
    <property type="match status" value="1"/>
</dbReference>
<dbReference type="AlphaFoldDB" id="A0A328CYP8"/>
<evidence type="ECO:0000256" key="4">
    <source>
        <dbReference type="ARBA" id="ARBA00023136"/>
    </source>
</evidence>
<dbReference type="GO" id="GO:0016020">
    <property type="term" value="C:membrane"/>
    <property type="evidence" value="ECO:0007669"/>
    <property type="project" value="UniProtKB-SubCell"/>
</dbReference>
<protein>
    <recommendedName>
        <fullName evidence="8">Early light-induced protein</fullName>
    </recommendedName>
</protein>
<proteinExistence type="predicted"/>